<evidence type="ECO:0000313" key="1">
    <source>
        <dbReference type="EMBL" id="UOX33099.1"/>
    </source>
</evidence>
<keyword evidence="2" id="KW-1185">Reference proteome</keyword>
<dbReference type="Proteomes" id="UP000830454">
    <property type="component" value="Chromosome"/>
</dbReference>
<dbReference type="EMBL" id="CP090145">
    <property type="protein sequence ID" value="UOX33099.1"/>
    <property type="molecule type" value="Genomic_DNA"/>
</dbReference>
<proteinExistence type="predicted"/>
<evidence type="ECO:0000313" key="2">
    <source>
        <dbReference type="Proteomes" id="UP000830454"/>
    </source>
</evidence>
<protein>
    <submittedName>
        <fullName evidence="1">Uncharacterized protein</fullName>
    </submittedName>
</protein>
<accession>A0ABY4HNL4</accession>
<organism evidence="1 2">
    <name type="scientific">Flavobacterium sediminilitoris</name>
    <dbReference type="NCBI Taxonomy" id="2024526"/>
    <lineage>
        <taxon>Bacteria</taxon>
        <taxon>Pseudomonadati</taxon>
        <taxon>Bacteroidota</taxon>
        <taxon>Flavobacteriia</taxon>
        <taxon>Flavobacteriales</taxon>
        <taxon>Flavobacteriaceae</taxon>
        <taxon>Flavobacterium</taxon>
    </lineage>
</organism>
<reference evidence="1" key="2">
    <citation type="submission" date="2022-04" db="EMBL/GenBank/DDBJ databases">
        <title>Complete Genome Sequence of Flavobacterium sediminilitoris YSM-43, Isolated from a Tidal Sediment.</title>
        <authorList>
            <person name="Lee P.A."/>
        </authorList>
    </citation>
    <scope>NUCLEOTIDE SEQUENCE</scope>
    <source>
        <strain evidence="1">YSM-43</strain>
    </source>
</reference>
<name>A0ABY4HNL4_9FLAO</name>
<dbReference type="RefSeq" id="WP_246915827.1">
    <property type="nucleotide sequence ID" value="NZ_CP090145.1"/>
</dbReference>
<sequence length="136" mass="15347">MSYSISNVTELADCDVLLTWAGKEKAELEFKRLFEERLTTKYGNTSIEVEAVLQGVIIEIAAIDTIINVLPEGSAKEEQIKNKVKLEYKKFLLENRKESYGTVALLQKELDLERIGKELEEVDAFIAIVTAHKATL</sequence>
<gene>
    <name evidence="1" type="ORF">LXD69_13760</name>
</gene>
<reference evidence="1" key="1">
    <citation type="submission" date="2021-12" db="EMBL/GenBank/DDBJ databases">
        <authorList>
            <person name="Cha I.-T."/>
            <person name="Lee K.-E."/>
            <person name="Park S.-J."/>
        </authorList>
    </citation>
    <scope>NUCLEOTIDE SEQUENCE</scope>
    <source>
        <strain evidence="1">YSM-43</strain>
    </source>
</reference>